<evidence type="ECO:0000313" key="9">
    <source>
        <dbReference type="EMBL" id="MBD2612092.1"/>
    </source>
</evidence>
<evidence type="ECO:0000313" key="10">
    <source>
        <dbReference type="Proteomes" id="UP000606396"/>
    </source>
</evidence>
<keyword evidence="3" id="KW-0540">Nuclease</keyword>
<reference evidence="9 10" key="1">
    <citation type="journal article" date="2020" name="ISME J.">
        <title>Comparative genomics reveals insights into cyanobacterial evolution and habitat adaptation.</title>
        <authorList>
            <person name="Chen M.Y."/>
            <person name="Teng W.K."/>
            <person name="Zhao L."/>
            <person name="Hu C.X."/>
            <person name="Zhou Y.K."/>
            <person name="Han B.P."/>
            <person name="Song L.R."/>
            <person name="Shu W.S."/>
        </authorList>
    </citation>
    <scope>NUCLEOTIDE SEQUENCE [LARGE SCALE GENOMIC DNA]</scope>
    <source>
        <strain evidence="9 10">FACHB-252</strain>
    </source>
</reference>
<protein>
    <submittedName>
        <fullName evidence="9">Type II toxin-antitoxin system VapC family toxin</fullName>
    </submittedName>
</protein>
<gene>
    <name evidence="9" type="ORF">H6G94_12520</name>
</gene>
<dbReference type="SUPFAM" id="SSF88723">
    <property type="entry name" value="PIN domain-like"/>
    <property type="match status" value="1"/>
</dbReference>
<comment type="caution">
    <text evidence="9">The sequence shown here is derived from an EMBL/GenBank/DDBJ whole genome shotgun (WGS) entry which is preliminary data.</text>
</comment>
<dbReference type="RefSeq" id="WP_190949701.1">
    <property type="nucleotide sequence ID" value="NZ_JACJTC010000008.1"/>
</dbReference>
<proteinExistence type="inferred from homology"/>
<dbReference type="PANTHER" id="PTHR33653:SF1">
    <property type="entry name" value="RIBONUCLEASE VAPC2"/>
    <property type="match status" value="1"/>
</dbReference>
<keyword evidence="10" id="KW-1185">Reference proteome</keyword>
<keyword evidence="5" id="KW-0378">Hydrolase</keyword>
<organism evidence="9 10">
    <name type="scientific">Nostoc punctiforme FACHB-252</name>
    <dbReference type="NCBI Taxonomy" id="1357509"/>
    <lineage>
        <taxon>Bacteria</taxon>
        <taxon>Bacillati</taxon>
        <taxon>Cyanobacteriota</taxon>
        <taxon>Cyanophyceae</taxon>
        <taxon>Nostocales</taxon>
        <taxon>Nostocaceae</taxon>
        <taxon>Nostoc</taxon>
    </lineage>
</organism>
<evidence type="ECO:0000256" key="3">
    <source>
        <dbReference type="ARBA" id="ARBA00022722"/>
    </source>
</evidence>
<accession>A0ABR8H8B8</accession>
<evidence type="ECO:0000256" key="2">
    <source>
        <dbReference type="ARBA" id="ARBA00022649"/>
    </source>
</evidence>
<keyword evidence="6" id="KW-0460">Magnesium</keyword>
<evidence type="ECO:0000256" key="4">
    <source>
        <dbReference type="ARBA" id="ARBA00022723"/>
    </source>
</evidence>
<sequence length="134" mass="14986">MTFLCDTNIISELARPQPNSGVLTWAARVSLIAISVITVEEISYGLTLKPNPRIENWFENFLENYCQILPITAEIAKRSGELRGQLRLIGKAHTQADMMIAATAQIHQLTLVTRNIRDFDSCGIPLLNPFTIAF</sequence>
<name>A0ABR8H8B8_NOSPU</name>
<comment type="cofactor">
    <cofactor evidence="1">
        <name>Mg(2+)</name>
        <dbReference type="ChEBI" id="CHEBI:18420"/>
    </cofactor>
</comment>
<feature type="domain" description="PIN" evidence="8">
    <location>
        <begin position="4"/>
        <end position="117"/>
    </location>
</feature>
<dbReference type="InterPro" id="IPR029060">
    <property type="entry name" value="PIN-like_dom_sf"/>
</dbReference>
<comment type="similarity">
    <text evidence="7">Belongs to the PINc/VapC protein family.</text>
</comment>
<dbReference type="InterPro" id="IPR050556">
    <property type="entry name" value="Type_II_TA_system_RNase"/>
</dbReference>
<keyword evidence="2" id="KW-1277">Toxin-antitoxin system</keyword>
<dbReference type="InterPro" id="IPR002716">
    <property type="entry name" value="PIN_dom"/>
</dbReference>
<dbReference type="Pfam" id="PF01850">
    <property type="entry name" value="PIN"/>
    <property type="match status" value="1"/>
</dbReference>
<evidence type="ECO:0000256" key="1">
    <source>
        <dbReference type="ARBA" id="ARBA00001946"/>
    </source>
</evidence>
<keyword evidence="4" id="KW-0479">Metal-binding</keyword>
<dbReference type="PANTHER" id="PTHR33653">
    <property type="entry name" value="RIBONUCLEASE VAPC2"/>
    <property type="match status" value="1"/>
</dbReference>
<evidence type="ECO:0000256" key="7">
    <source>
        <dbReference type="ARBA" id="ARBA00038093"/>
    </source>
</evidence>
<dbReference type="Gene3D" id="3.40.50.1010">
    <property type="entry name" value="5'-nuclease"/>
    <property type="match status" value="1"/>
</dbReference>
<dbReference type="EMBL" id="JACJTC010000008">
    <property type="protein sequence ID" value="MBD2612092.1"/>
    <property type="molecule type" value="Genomic_DNA"/>
</dbReference>
<evidence type="ECO:0000256" key="5">
    <source>
        <dbReference type="ARBA" id="ARBA00022801"/>
    </source>
</evidence>
<dbReference type="CDD" id="cd18746">
    <property type="entry name" value="PIN_VapC4-5_FitB-like"/>
    <property type="match status" value="1"/>
</dbReference>
<evidence type="ECO:0000259" key="8">
    <source>
        <dbReference type="Pfam" id="PF01850"/>
    </source>
</evidence>
<dbReference type="Proteomes" id="UP000606396">
    <property type="component" value="Unassembled WGS sequence"/>
</dbReference>
<evidence type="ECO:0000256" key="6">
    <source>
        <dbReference type="ARBA" id="ARBA00022842"/>
    </source>
</evidence>